<dbReference type="AlphaFoldDB" id="A0A9D2P5M2"/>
<feature type="domain" description="Glycosyltransferase 2-like" evidence="2">
    <location>
        <begin position="5"/>
        <end position="169"/>
    </location>
</feature>
<keyword evidence="1" id="KW-1133">Transmembrane helix</keyword>
<dbReference type="Proteomes" id="UP000823895">
    <property type="component" value="Unassembled WGS sequence"/>
</dbReference>
<dbReference type="CDD" id="cd04187">
    <property type="entry name" value="DPM1_like_bac"/>
    <property type="match status" value="1"/>
</dbReference>
<feature type="transmembrane region" description="Helical" evidence="1">
    <location>
        <begin position="260"/>
        <end position="285"/>
    </location>
</feature>
<dbReference type="GO" id="GO:0005886">
    <property type="term" value="C:plasma membrane"/>
    <property type="evidence" value="ECO:0007669"/>
    <property type="project" value="TreeGrafter"/>
</dbReference>
<dbReference type="SUPFAM" id="SSF53448">
    <property type="entry name" value="Nucleotide-diphospho-sugar transferases"/>
    <property type="match status" value="1"/>
</dbReference>
<dbReference type="InterPro" id="IPR050256">
    <property type="entry name" value="Glycosyltransferase_2"/>
</dbReference>
<proteinExistence type="predicted"/>
<accession>A0A9D2P5M2</accession>
<feature type="transmembrane region" description="Helical" evidence="1">
    <location>
        <begin position="221"/>
        <end position="248"/>
    </location>
</feature>
<dbReference type="Pfam" id="PF00535">
    <property type="entry name" value="Glycos_transf_2"/>
    <property type="match status" value="1"/>
</dbReference>
<reference evidence="3" key="1">
    <citation type="journal article" date="2021" name="PeerJ">
        <title>Extensive microbial diversity within the chicken gut microbiome revealed by metagenomics and culture.</title>
        <authorList>
            <person name="Gilroy R."/>
            <person name="Ravi A."/>
            <person name="Getino M."/>
            <person name="Pursley I."/>
            <person name="Horton D.L."/>
            <person name="Alikhan N.F."/>
            <person name="Baker D."/>
            <person name="Gharbi K."/>
            <person name="Hall N."/>
            <person name="Watson M."/>
            <person name="Adriaenssens E.M."/>
            <person name="Foster-Nyarko E."/>
            <person name="Jarju S."/>
            <person name="Secka A."/>
            <person name="Antonio M."/>
            <person name="Oren A."/>
            <person name="Chaudhuri R.R."/>
            <person name="La Ragione R."/>
            <person name="Hildebrand F."/>
            <person name="Pallen M.J."/>
        </authorList>
    </citation>
    <scope>NUCLEOTIDE SEQUENCE</scope>
    <source>
        <strain evidence="3">CHK165-2605</strain>
    </source>
</reference>
<dbReference type="Gene3D" id="3.90.550.10">
    <property type="entry name" value="Spore Coat Polysaccharide Biosynthesis Protein SpsA, Chain A"/>
    <property type="match status" value="1"/>
</dbReference>
<evidence type="ECO:0000256" key="1">
    <source>
        <dbReference type="SAM" id="Phobius"/>
    </source>
</evidence>
<keyword evidence="1" id="KW-0472">Membrane</keyword>
<gene>
    <name evidence="3" type="ORF">H9756_03825</name>
</gene>
<evidence type="ECO:0000259" key="2">
    <source>
        <dbReference type="Pfam" id="PF00535"/>
    </source>
</evidence>
<dbReference type="PANTHER" id="PTHR48090:SF8">
    <property type="entry name" value="GLYCOSYLTRANSFERASE CSBB-RELATED"/>
    <property type="match status" value="1"/>
</dbReference>
<keyword evidence="1" id="KW-0812">Transmembrane</keyword>
<dbReference type="InterPro" id="IPR029044">
    <property type="entry name" value="Nucleotide-diphossugar_trans"/>
</dbReference>
<evidence type="ECO:0000313" key="4">
    <source>
        <dbReference type="Proteomes" id="UP000823895"/>
    </source>
</evidence>
<organism evidence="3 4">
    <name type="scientific">Candidatus Mediterraneibacter gallistercoris</name>
    <dbReference type="NCBI Taxonomy" id="2838671"/>
    <lineage>
        <taxon>Bacteria</taxon>
        <taxon>Bacillati</taxon>
        <taxon>Bacillota</taxon>
        <taxon>Clostridia</taxon>
        <taxon>Lachnospirales</taxon>
        <taxon>Lachnospiraceae</taxon>
        <taxon>Mediterraneibacter</taxon>
    </lineage>
</organism>
<name>A0A9D2P5M2_9FIRM</name>
<reference evidence="3" key="2">
    <citation type="submission" date="2021-04" db="EMBL/GenBank/DDBJ databases">
        <authorList>
            <person name="Gilroy R."/>
        </authorList>
    </citation>
    <scope>NUCLEOTIDE SEQUENCE</scope>
    <source>
        <strain evidence="3">CHK165-2605</strain>
    </source>
</reference>
<dbReference type="InterPro" id="IPR001173">
    <property type="entry name" value="Glyco_trans_2-like"/>
</dbReference>
<comment type="caution">
    <text evidence="3">The sequence shown here is derived from an EMBL/GenBank/DDBJ whole genome shotgun (WGS) entry which is preliminary data.</text>
</comment>
<sequence length="309" mass="34748">MDKISIIIPCYNEEKALPEFYRVTSEAVSDIDGAECEFLFVDDGSRDHTPDILESLCHSDSRCRYISFSRNFGKEAAMYAGLQNASGDYCVFMDADLQHPPQLLKEMYHVLKTEGYDCCAGLREDRTGENRLRSLLSRTFYKIIRKTCKLDMGDGKGDFRMMSRAMADSILELKEYNRYMKGIFSFVGFDTKWIPFHNVERTAGETKWSLRSLFRYAVDGILSFSSAPVTMAGTTGALLILAAVLTGIWNLISGGGLSGIPLLVCLILLLNGVQMFFISILGQYVSKDYMESKKRPIYIVKKRGGFSGT</sequence>
<protein>
    <submittedName>
        <fullName evidence="3">Glycosyltransferase family 2 protein</fullName>
    </submittedName>
</protein>
<evidence type="ECO:0000313" key="3">
    <source>
        <dbReference type="EMBL" id="HJC42798.1"/>
    </source>
</evidence>
<dbReference type="PANTHER" id="PTHR48090">
    <property type="entry name" value="UNDECAPRENYL-PHOSPHATE 4-DEOXY-4-FORMAMIDO-L-ARABINOSE TRANSFERASE-RELATED"/>
    <property type="match status" value="1"/>
</dbReference>
<dbReference type="EMBL" id="DWWI01000079">
    <property type="protein sequence ID" value="HJC42798.1"/>
    <property type="molecule type" value="Genomic_DNA"/>
</dbReference>